<proteinExistence type="inferred from homology"/>
<keyword evidence="2 8" id="KW-0645">Protease</keyword>
<dbReference type="PANTHER" id="PTHR13604:SF0">
    <property type="entry name" value="ABASIC SITE PROCESSING PROTEIN HMCES"/>
    <property type="match status" value="1"/>
</dbReference>
<evidence type="ECO:0000313" key="10">
    <source>
        <dbReference type="Proteomes" id="UP001596150"/>
    </source>
</evidence>
<keyword evidence="5" id="KW-0190">Covalent protein-DNA linkage</keyword>
<evidence type="ECO:0000313" key="9">
    <source>
        <dbReference type="EMBL" id="MFC5514406.1"/>
    </source>
</evidence>
<keyword evidence="6" id="KW-0238">DNA-binding</keyword>
<evidence type="ECO:0000256" key="2">
    <source>
        <dbReference type="ARBA" id="ARBA00022670"/>
    </source>
</evidence>
<comment type="similarity">
    <text evidence="1 8">Belongs to the SOS response-associated peptidase family.</text>
</comment>
<comment type="caution">
    <text evidence="9">The sequence shown here is derived from an EMBL/GenBank/DDBJ whole genome shotgun (WGS) entry which is preliminary data.</text>
</comment>
<dbReference type="RefSeq" id="WP_266345019.1">
    <property type="nucleotide sequence ID" value="NZ_JAPKNH010000006.1"/>
</dbReference>
<accession>A0ABW0PQH4</accession>
<dbReference type="Gene3D" id="3.90.1680.20">
    <property type="match status" value="2"/>
</dbReference>
<keyword evidence="10" id="KW-1185">Reference proteome</keyword>
<evidence type="ECO:0000256" key="4">
    <source>
        <dbReference type="ARBA" id="ARBA00022801"/>
    </source>
</evidence>
<evidence type="ECO:0000256" key="5">
    <source>
        <dbReference type="ARBA" id="ARBA00023124"/>
    </source>
</evidence>
<organism evidence="9 10">
    <name type="scientific">Kaistia terrae</name>
    <dbReference type="NCBI Taxonomy" id="537017"/>
    <lineage>
        <taxon>Bacteria</taxon>
        <taxon>Pseudomonadati</taxon>
        <taxon>Pseudomonadota</taxon>
        <taxon>Alphaproteobacteria</taxon>
        <taxon>Hyphomicrobiales</taxon>
        <taxon>Kaistiaceae</taxon>
        <taxon>Kaistia</taxon>
    </lineage>
</organism>
<dbReference type="GO" id="GO:0016787">
    <property type="term" value="F:hydrolase activity"/>
    <property type="evidence" value="ECO:0007669"/>
    <property type="project" value="UniProtKB-KW"/>
</dbReference>
<dbReference type="Gene3D" id="6.10.250.570">
    <property type="match status" value="1"/>
</dbReference>
<evidence type="ECO:0000256" key="1">
    <source>
        <dbReference type="ARBA" id="ARBA00008136"/>
    </source>
</evidence>
<dbReference type="SUPFAM" id="SSF143081">
    <property type="entry name" value="BB1717-like"/>
    <property type="match status" value="1"/>
</dbReference>
<evidence type="ECO:0000256" key="8">
    <source>
        <dbReference type="RuleBase" id="RU364100"/>
    </source>
</evidence>
<keyword evidence="3" id="KW-0227">DNA damage</keyword>
<evidence type="ECO:0000256" key="6">
    <source>
        <dbReference type="ARBA" id="ARBA00023125"/>
    </source>
</evidence>
<dbReference type="Pfam" id="PF02586">
    <property type="entry name" value="SRAP"/>
    <property type="match status" value="1"/>
</dbReference>
<gene>
    <name evidence="9" type="ORF">ACFPP9_01390</name>
</gene>
<dbReference type="InterPro" id="IPR036590">
    <property type="entry name" value="SRAP-like"/>
</dbReference>
<dbReference type="PANTHER" id="PTHR13604">
    <property type="entry name" value="DC12-RELATED"/>
    <property type="match status" value="1"/>
</dbReference>
<dbReference type="EMBL" id="JBHSML010000001">
    <property type="protein sequence ID" value="MFC5514406.1"/>
    <property type="molecule type" value="Genomic_DNA"/>
</dbReference>
<name>A0ABW0PQH4_9HYPH</name>
<dbReference type="EC" id="3.4.-.-" evidence="8"/>
<dbReference type="InterPro" id="IPR003738">
    <property type="entry name" value="SRAP"/>
</dbReference>
<evidence type="ECO:0000256" key="7">
    <source>
        <dbReference type="ARBA" id="ARBA00023239"/>
    </source>
</evidence>
<protein>
    <recommendedName>
        <fullName evidence="8">Abasic site processing protein</fullName>
        <ecNumber evidence="8">3.4.-.-</ecNumber>
    </recommendedName>
</protein>
<keyword evidence="7" id="KW-0456">Lyase</keyword>
<keyword evidence="4 8" id="KW-0378">Hydrolase</keyword>
<reference evidence="10" key="1">
    <citation type="journal article" date="2019" name="Int. J. Syst. Evol. Microbiol.">
        <title>The Global Catalogue of Microorganisms (GCM) 10K type strain sequencing project: providing services to taxonomists for standard genome sequencing and annotation.</title>
        <authorList>
            <consortium name="The Broad Institute Genomics Platform"/>
            <consortium name="The Broad Institute Genome Sequencing Center for Infectious Disease"/>
            <person name="Wu L."/>
            <person name="Ma J."/>
        </authorList>
    </citation>
    <scope>NUCLEOTIDE SEQUENCE [LARGE SCALE GENOMIC DNA]</scope>
    <source>
        <strain evidence="10">KACC 12633</strain>
    </source>
</reference>
<dbReference type="Proteomes" id="UP001596150">
    <property type="component" value="Unassembled WGS sequence"/>
</dbReference>
<sequence length="251" mass="27650">MCNLYSMTRTQDAIRAFANAMRDHAGNLPPLPGIFPDYPAPIVRNAPDGVRELALARWGMPSSSFALMEATKKRAAKLEAKGTAVDFKELLRMEPDTGTTNVRNVASKHWQRWLGVANRCVVPFTSFSEFNKAEGGDVWFALSEDRPLAFFAGIWTNWTSVRKVREGETTNDLFAFLTTEPNELVALIHPKAMPVILTTPEEIEVWMTAPANEALALQRPLPDGSLRILARGQKQDGGSSALLGTGEPLLL</sequence>
<evidence type="ECO:0000256" key="3">
    <source>
        <dbReference type="ARBA" id="ARBA00022763"/>
    </source>
</evidence>